<feature type="domain" description="CusB-like beta-barrel" evidence="2">
    <location>
        <begin position="231"/>
        <end position="302"/>
    </location>
</feature>
<dbReference type="Gene3D" id="2.40.420.20">
    <property type="match status" value="1"/>
</dbReference>
<keyword evidence="5" id="KW-1185">Reference proteome</keyword>
<dbReference type="InterPro" id="IPR006143">
    <property type="entry name" value="RND_pump_MFP"/>
</dbReference>
<dbReference type="Gene3D" id="1.10.287.470">
    <property type="entry name" value="Helix hairpin bin"/>
    <property type="match status" value="1"/>
</dbReference>
<dbReference type="InterPro" id="IPR058647">
    <property type="entry name" value="BSH_CzcB-like"/>
</dbReference>
<proteinExistence type="inferred from homology"/>
<dbReference type="PROSITE" id="PS51257">
    <property type="entry name" value="PROKAR_LIPOPROTEIN"/>
    <property type="match status" value="1"/>
</dbReference>
<dbReference type="SUPFAM" id="SSF111369">
    <property type="entry name" value="HlyD-like secretion proteins"/>
    <property type="match status" value="1"/>
</dbReference>
<dbReference type="PANTHER" id="PTHR30469">
    <property type="entry name" value="MULTIDRUG RESISTANCE PROTEIN MDTA"/>
    <property type="match status" value="1"/>
</dbReference>
<evidence type="ECO:0000259" key="3">
    <source>
        <dbReference type="Pfam" id="PF25973"/>
    </source>
</evidence>
<name>A0A6C0GU65_9BACT</name>
<dbReference type="GO" id="GO:0015562">
    <property type="term" value="F:efflux transmembrane transporter activity"/>
    <property type="evidence" value="ECO:0007669"/>
    <property type="project" value="TreeGrafter"/>
</dbReference>
<dbReference type="PANTHER" id="PTHR30469:SF37">
    <property type="entry name" value="RAGD PROTEIN"/>
    <property type="match status" value="1"/>
</dbReference>
<evidence type="ECO:0000313" key="4">
    <source>
        <dbReference type="EMBL" id="QHT70910.1"/>
    </source>
</evidence>
<organism evidence="4 5">
    <name type="scientific">Rhodocytophaga rosea</name>
    <dbReference type="NCBI Taxonomy" id="2704465"/>
    <lineage>
        <taxon>Bacteria</taxon>
        <taxon>Pseudomonadati</taxon>
        <taxon>Bacteroidota</taxon>
        <taxon>Cytophagia</taxon>
        <taxon>Cytophagales</taxon>
        <taxon>Rhodocytophagaceae</taxon>
        <taxon>Rhodocytophaga</taxon>
    </lineage>
</organism>
<dbReference type="AlphaFoldDB" id="A0A6C0GU65"/>
<evidence type="ECO:0000259" key="2">
    <source>
        <dbReference type="Pfam" id="PF25954"/>
    </source>
</evidence>
<gene>
    <name evidence="4" type="ORF">GXP67_31815</name>
</gene>
<dbReference type="NCBIfam" id="TIGR01730">
    <property type="entry name" value="RND_mfp"/>
    <property type="match status" value="1"/>
</dbReference>
<dbReference type="RefSeq" id="WP_162446854.1">
    <property type="nucleotide sequence ID" value="NZ_CP048222.1"/>
</dbReference>
<dbReference type="KEGG" id="rhoz:GXP67_31815"/>
<dbReference type="InterPro" id="IPR058792">
    <property type="entry name" value="Beta-barrel_RND_2"/>
</dbReference>
<feature type="domain" description="CzcB-like barrel-sandwich hybrid" evidence="3">
    <location>
        <begin position="67"/>
        <end position="211"/>
    </location>
</feature>
<comment type="similarity">
    <text evidence="1">Belongs to the membrane fusion protein (MFP) (TC 8.A.1) family.</text>
</comment>
<dbReference type="Pfam" id="PF25954">
    <property type="entry name" value="Beta-barrel_RND_2"/>
    <property type="match status" value="1"/>
</dbReference>
<evidence type="ECO:0000313" key="5">
    <source>
        <dbReference type="Proteomes" id="UP000480178"/>
    </source>
</evidence>
<dbReference type="Gene3D" id="2.40.50.100">
    <property type="match status" value="1"/>
</dbReference>
<sequence length="380" mass="41604">MNIVKSLWQVFPFMIGVAACHSAAETEHKNLADAPQTQLVEVTQVQQLQPAKQITLPGELKPWNKVLIFPKVKGFVKTINVDRGSVVKKGQILAQLDAPETVAELSQSKAQLLAAEAALHEQRAKFEANKSTYQRLLQTNATQGAVSVNELEQSRARILADSATVTVAQGNVQAAQSYYQTKAQLVNYLTITAPFDGLITERSISPGALVGPGDGKASPLFVLEENKTLRLTIAIPEMYANQIPQKSEVSFAVNAIPEKQFSAQYARSARSVQEENRSMMAEFDVDNTSNELKAGMYAEVNLPITRSAPTLFVPIKSLVSSSERMFIIRVNNNVAEWVTVQKGNVVDTLVEVFGEVQPGDVIVRSASEELRNGQALQVRQ</sequence>
<reference evidence="4 5" key="1">
    <citation type="submission" date="2020-01" db="EMBL/GenBank/DDBJ databases">
        <authorList>
            <person name="Kim M.K."/>
        </authorList>
    </citation>
    <scope>NUCLEOTIDE SEQUENCE [LARGE SCALE GENOMIC DNA]</scope>
    <source>
        <strain evidence="4 5">172606-1</strain>
    </source>
</reference>
<evidence type="ECO:0000256" key="1">
    <source>
        <dbReference type="ARBA" id="ARBA00009477"/>
    </source>
</evidence>
<dbReference type="EMBL" id="CP048222">
    <property type="protein sequence ID" value="QHT70910.1"/>
    <property type="molecule type" value="Genomic_DNA"/>
</dbReference>
<dbReference type="GO" id="GO:1990281">
    <property type="term" value="C:efflux pump complex"/>
    <property type="evidence" value="ECO:0007669"/>
    <property type="project" value="TreeGrafter"/>
</dbReference>
<dbReference type="Pfam" id="PF25973">
    <property type="entry name" value="BSH_CzcB"/>
    <property type="match status" value="1"/>
</dbReference>
<dbReference type="Gene3D" id="2.40.30.170">
    <property type="match status" value="1"/>
</dbReference>
<dbReference type="Proteomes" id="UP000480178">
    <property type="component" value="Chromosome"/>
</dbReference>
<accession>A0A6C0GU65</accession>
<protein>
    <submittedName>
        <fullName evidence="4">Efflux RND transporter periplasmic adaptor subunit</fullName>
    </submittedName>
</protein>